<feature type="compositionally biased region" description="Basic and acidic residues" evidence="1">
    <location>
        <begin position="209"/>
        <end position="224"/>
    </location>
</feature>
<dbReference type="InterPro" id="IPR003870">
    <property type="entry name" value="DUF222"/>
</dbReference>
<reference evidence="3 4" key="1">
    <citation type="submission" date="2019-11" db="EMBL/GenBank/DDBJ databases">
        <title>Acidiferrimicrobium australis gen. nov., sp. nov., an acidophilic and obligately heterotrophic, member of the Actinobacteria that catalyses dissimilatory oxido- reduction of iron isolated from metal-rich acidic water in Chile.</title>
        <authorList>
            <person name="Gonzalez D."/>
            <person name="Huber K."/>
            <person name="Hedrich S."/>
            <person name="Rojas-Villalobos C."/>
            <person name="Quatrini R."/>
            <person name="Dinamarca M.A."/>
            <person name="Schwarz A."/>
            <person name="Canales C."/>
            <person name="Nancucheo I."/>
        </authorList>
    </citation>
    <scope>NUCLEOTIDE SEQUENCE [LARGE SCALE GENOMIC DNA]</scope>
    <source>
        <strain evidence="3 4">USS-CCA1</strain>
    </source>
</reference>
<evidence type="ECO:0000256" key="1">
    <source>
        <dbReference type="SAM" id="MobiDB-lite"/>
    </source>
</evidence>
<feature type="region of interest" description="Disordered" evidence="1">
    <location>
        <begin position="209"/>
        <end position="230"/>
    </location>
</feature>
<feature type="domain" description="DUF222" evidence="2">
    <location>
        <begin position="44"/>
        <end position="353"/>
    </location>
</feature>
<dbReference type="CDD" id="cd00085">
    <property type="entry name" value="HNHc"/>
    <property type="match status" value="1"/>
</dbReference>
<sequence>MFDRLHRMVTTAVVEGGVAEDGPAGAEVLDRLPLERLESEICGLSSRLAAASCSLVLAIAAYDRRRGWEAWECRSMAHWLAWKVEMSPGAAREHVRVGHALEDLPVLREAFGAGRLSYSQVRAITRIATPANEATLVDWARSCTAGQLERLVAAYRGVRSARSARRAREGRGLWSQVGDDGMRVVVVRLPAEEAAGLEAAVEAEAERMWQERHRGRSESERAPGDDADLGVDADETAAGRRADALVALVARGAAAGPAVEASGVTAVVCVSAELLPTPPGEGGSAAEAPGPVAGSGLVCHTSRGDGIAVETARRLCCGASVVAASLAGASPLAVGRKTRVISPAMRRALQLRDGGCQFPGCGATVGVEAHHVRHWAMVGRPICPTS</sequence>
<dbReference type="InterPro" id="IPR003615">
    <property type="entry name" value="HNH_nuc"/>
</dbReference>
<organism evidence="3 4">
    <name type="scientific">Acidiferrimicrobium australe</name>
    <dbReference type="NCBI Taxonomy" id="2664430"/>
    <lineage>
        <taxon>Bacteria</taxon>
        <taxon>Bacillati</taxon>
        <taxon>Actinomycetota</taxon>
        <taxon>Acidimicrobiia</taxon>
        <taxon>Acidimicrobiales</taxon>
        <taxon>Acidimicrobiaceae</taxon>
        <taxon>Acidiferrimicrobium</taxon>
    </lineage>
</organism>
<dbReference type="Pfam" id="PF02720">
    <property type="entry name" value="DUF222"/>
    <property type="match status" value="1"/>
</dbReference>
<evidence type="ECO:0000313" key="3">
    <source>
        <dbReference type="EMBL" id="MST31914.1"/>
    </source>
</evidence>
<proteinExistence type="predicted"/>
<evidence type="ECO:0000313" key="4">
    <source>
        <dbReference type="Proteomes" id="UP000437736"/>
    </source>
</evidence>
<comment type="caution">
    <text evidence="3">The sequence shown here is derived from an EMBL/GenBank/DDBJ whole genome shotgun (WGS) entry which is preliminary data.</text>
</comment>
<accession>A0ABW9QR66</accession>
<dbReference type="EMBL" id="WJHE01000174">
    <property type="protein sequence ID" value="MST31914.1"/>
    <property type="molecule type" value="Genomic_DNA"/>
</dbReference>
<gene>
    <name evidence="3" type="ORF">GHK86_04125</name>
</gene>
<protein>
    <submittedName>
        <fullName evidence="3">DUF222 domain-containing protein</fullName>
    </submittedName>
</protein>
<dbReference type="Proteomes" id="UP000437736">
    <property type="component" value="Unassembled WGS sequence"/>
</dbReference>
<keyword evidence="4" id="KW-1185">Reference proteome</keyword>
<evidence type="ECO:0000259" key="2">
    <source>
        <dbReference type="Pfam" id="PF02720"/>
    </source>
</evidence>
<name>A0ABW9QR66_9ACTN</name>